<dbReference type="NCBIfam" id="NF003818">
    <property type="entry name" value="PRK05409.1"/>
    <property type="match status" value="1"/>
</dbReference>
<dbReference type="SUPFAM" id="SSF51658">
    <property type="entry name" value="Xylose isomerase-like"/>
    <property type="match status" value="1"/>
</dbReference>
<evidence type="ECO:0000313" key="1">
    <source>
        <dbReference type="EMBL" id="MBK1632077.1"/>
    </source>
</evidence>
<reference evidence="1 2" key="1">
    <citation type="journal article" date="2020" name="Microorganisms">
        <title>Osmotic Adaptation and Compatible Solute Biosynthesis of Phototrophic Bacteria as Revealed from Genome Analyses.</title>
        <authorList>
            <person name="Imhoff J.F."/>
            <person name="Rahn T."/>
            <person name="Kunzel S."/>
            <person name="Keller A."/>
            <person name="Neulinger S.C."/>
        </authorList>
    </citation>
    <scope>NUCLEOTIDE SEQUENCE [LARGE SCALE GENOMIC DNA]</scope>
    <source>
        <strain evidence="1 2">DSM 6210</strain>
    </source>
</reference>
<dbReference type="Pfam" id="PF05114">
    <property type="entry name" value="MbnB_TglH_ChrH"/>
    <property type="match status" value="1"/>
</dbReference>
<dbReference type="EMBL" id="NRRV01000039">
    <property type="protein sequence ID" value="MBK1632077.1"/>
    <property type="molecule type" value="Genomic_DNA"/>
</dbReference>
<dbReference type="InterPro" id="IPR007801">
    <property type="entry name" value="MbnB/TglH/ChrH"/>
</dbReference>
<dbReference type="PANTHER" id="PTHR42194">
    <property type="entry name" value="UPF0276 PROTEIN HI_1600"/>
    <property type="match status" value="1"/>
</dbReference>
<sequence>MPAGAGIGLRHCHIDAVLLERPSIPWLELLADNHLADGGATLVQVDALARHYPLTLHCVGMNLAGTDPLDPDYLRRVDDLRRRSAAAWVSDHLCFTAIDGRHYHELLPFPYTESTLCHVAARVQRVQERLGMPLAVENVSSYLRFRESALTEAEFLAELSARTDCGLLLDVNNLYVNQANHGDDLDAALAALPPWRVQELHLAGFAQRDGWLLDAHAAPVAAPVWALYERVQRWLAAAGVGAVPTLIEWDNDIPELGTLRAEAARADAIAARASAVTAAVL</sequence>
<accession>A0ABS1CJI2</accession>
<dbReference type="Gene3D" id="3.20.20.150">
    <property type="entry name" value="Divalent-metal-dependent TIM barrel enzymes"/>
    <property type="match status" value="1"/>
</dbReference>
<proteinExistence type="predicted"/>
<comment type="caution">
    <text evidence="1">The sequence shown here is derived from an EMBL/GenBank/DDBJ whole genome shotgun (WGS) entry which is preliminary data.</text>
</comment>
<evidence type="ECO:0000313" key="2">
    <source>
        <dbReference type="Proteomes" id="UP000748752"/>
    </source>
</evidence>
<dbReference type="Proteomes" id="UP000748752">
    <property type="component" value="Unassembled WGS sequence"/>
</dbReference>
<keyword evidence="2" id="KW-1185">Reference proteome</keyword>
<protein>
    <recommendedName>
        <fullName evidence="3">DUF692 domain-containing protein</fullName>
    </recommendedName>
</protein>
<dbReference type="PANTHER" id="PTHR42194:SF1">
    <property type="entry name" value="UPF0276 PROTEIN HI_1600"/>
    <property type="match status" value="1"/>
</dbReference>
<gene>
    <name evidence="1" type="ORF">CKO31_15290</name>
</gene>
<evidence type="ECO:0008006" key="3">
    <source>
        <dbReference type="Google" id="ProtNLM"/>
    </source>
</evidence>
<organism evidence="1 2">
    <name type="scientific">Thiohalocapsa halophila</name>
    <dbReference type="NCBI Taxonomy" id="69359"/>
    <lineage>
        <taxon>Bacteria</taxon>
        <taxon>Pseudomonadati</taxon>
        <taxon>Pseudomonadota</taxon>
        <taxon>Gammaproteobacteria</taxon>
        <taxon>Chromatiales</taxon>
        <taxon>Chromatiaceae</taxon>
        <taxon>Thiohalocapsa</taxon>
    </lineage>
</organism>
<dbReference type="InterPro" id="IPR036237">
    <property type="entry name" value="Xyl_isomerase-like_sf"/>
</dbReference>
<name>A0ABS1CJI2_9GAMM</name>